<dbReference type="InterPro" id="IPR005177">
    <property type="entry name" value="Kinase-pyrophosphorylase"/>
</dbReference>
<dbReference type="OrthoDB" id="9782201at2"/>
<comment type="caution">
    <text evidence="6">The sequence shown here is derived from an EMBL/GenBank/DDBJ whole genome shotgun (WGS) entry which is preliminary data.</text>
</comment>
<keyword evidence="3 5" id="KW-0547">Nucleotide-binding</keyword>
<dbReference type="GO" id="GO:0004674">
    <property type="term" value="F:protein serine/threonine kinase activity"/>
    <property type="evidence" value="ECO:0007669"/>
    <property type="project" value="UniProtKB-UniRule"/>
</dbReference>
<dbReference type="EC" id="2.7.4.28" evidence="5"/>
<dbReference type="GO" id="GO:0005524">
    <property type="term" value="F:ATP binding"/>
    <property type="evidence" value="ECO:0007669"/>
    <property type="project" value="InterPro"/>
</dbReference>
<comment type="catalytic activity">
    <reaction evidence="5">
        <text>[pyruvate, water dikinase]-phosphate + phosphate + H(+) = [pyruvate, water dikinase] + diphosphate</text>
        <dbReference type="Rhea" id="RHEA:48580"/>
        <dbReference type="Rhea" id="RHEA-COMP:11425"/>
        <dbReference type="Rhea" id="RHEA-COMP:11426"/>
        <dbReference type="ChEBI" id="CHEBI:15378"/>
        <dbReference type="ChEBI" id="CHEBI:33019"/>
        <dbReference type="ChEBI" id="CHEBI:43176"/>
        <dbReference type="ChEBI" id="CHEBI:43474"/>
        <dbReference type="ChEBI" id="CHEBI:68546"/>
        <dbReference type="EC" id="2.7.4.28"/>
    </reaction>
</comment>
<protein>
    <recommendedName>
        <fullName evidence="5">Putative phosphoenolpyruvate synthase regulatory protein</fullName>
        <shortName evidence="5">PEP synthase regulatory protein</shortName>
        <shortName evidence="5">PSRP</shortName>
        <ecNumber evidence="5">2.7.11.33</ecNumber>
        <ecNumber evidence="5">2.7.4.28</ecNumber>
    </recommendedName>
    <alternativeName>
        <fullName evidence="5">Pyruvate, water dikinase regulatory protein</fullName>
    </alternativeName>
</protein>
<keyword evidence="6" id="KW-0670">Pyruvate</keyword>
<evidence type="ECO:0000256" key="2">
    <source>
        <dbReference type="ARBA" id="ARBA00022679"/>
    </source>
</evidence>
<evidence type="ECO:0000256" key="4">
    <source>
        <dbReference type="ARBA" id="ARBA00022777"/>
    </source>
</evidence>
<name>A0A7Z0VMD9_9GAMM</name>
<comment type="similarity">
    <text evidence="5">Belongs to the pyruvate, phosphate/water dikinase regulatory protein family. PSRP subfamily.</text>
</comment>
<gene>
    <name evidence="6" type="primary">ppsR</name>
    <name evidence="6" type="ORF">CODIS_19940</name>
</gene>
<keyword evidence="4 5" id="KW-0418">Kinase</keyword>
<keyword evidence="2 5" id="KW-0808">Transferase</keyword>
<evidence type="ECO:0000256" key="3">
    <source>
        <dbReference type="ARBA" id="ARBA00022741"/>
    </source>
</evidence>
<comment type="catalytic activity">
    <reaction evidence="5">
        <text>[pyruvate, water dikinase] + ADP = [pyruvate, water dikinase]-phosphate + AMP + H(+)</text>
        <dbReference type="Rhea" id="RHEA:46020"/>
        <dbReference type="Rhea" id="RHEA-COMP:11425"/>
        <dbReference type="Rhea" id="RHEA-COMP:11426"/>
        <dbReference type="ChEBI" id="CHEBI:15378"/>
        <dbReference type="ChEBI" id="CHEBI:43176"/>
        <dbReference type="ChEBI" id="CHEBI:68546"/>
        <dbReference type="ChEBI" id="CHEBI:456215"/>
        <dbReference type="ChEBI" id="CHEBI:456216"/>
        <dbReference type="EC" id="2.7.11.33"/>
    </reaction>
</comment>
<organism evidence="6 7">
    <name type="scientific">Candidatus Thiodiazotropha endolucinida</name>
    <dbReference type="NCBI Taxonomy" id="1655433"/>
    <lineage>
        <taxon>Bacteria</taxon>
        <taxon>Pseudomonadati</taxon>
        <taxon>Pseudomonadota</taxon>
        <taxon>Gammaproteobacteria</taxon>
        <taxon>Chromatiales</taxon>
        <taxon>Sedimenticolaceae</taxon>
        <taxon>Candidatus Thiodiazotropha</taxon>
    </lineage>
</organism>
<feature type="binding site" evidence="5">
    <location>
        <begin position="152"/>
        <end position="159"/>
    </location>
    <ligand>
        <name>ADP</name>
        <dbReference type="ChEBI" id="CHEBI:456216"/>
    </ligand>
</feature>
<dbReference type="PANTHER" id="PTHR31756">
    <property type="entry name" value="PYRUVATE, PHOSPHATE DIKINASE REGULATORY PROTEIN 1, CHLOROPLASTIC"/>
    <property type="match status" value="1"/>
</dbReference>
<proteinExistence type="inferred from homology"/>
<evidence type="ECO:0000256" key="5">
    <source>
        <dbReference type="HAMAP-Rule" id="MF_01062"/>
    </source>
</evidence>
<dbReference type="RefSeq" id="WP_069124531.1">
    <property type="nucleotide sequence ID" value="NZ_MARB01000009.1"/>
</dbReference>
<sequence length="274" mass="31716">MKRTIFFLADHTGITVEAMGRSLLSQFDGFTYETVHWPFIDSLDKARRVAERINQTTIESEQKPIVFTTLVDPQIRDYFKQLDVPVMDFFETFTARLEEELQLPSSHALGRFHTTDNNRAYDQRIHAVNFALNNDDGAVTRNYTTADLILIGVSRVGKTPTCLFLGLQHSVLAANYPLTEDDLENDLLPNVLNSYRDKLYGLTIDPHQLQRIRQERRPDRRYSSLEQCKMEIKLAEDLYKHYTIPYLDTTSMSIEEISARLLQHINRAAKITND</sequence>
<keyword evidence="7" id="KW-1185">Reference proteome</keyword>
<keyword evidence="1 5" id="KW-0723">Serine/threonine-protein kinase</keyword>
<reference evidence="6 7" key="1">
    <citation type="submission" date="2016-06" db="EMBL/GenBank/DDBJ databases">
        <title>Genome sequence of endosymbiont of Candidatus Endolucinida thiodiazotropha.</title>
        <authorList>
            <person name="Poehlein A."/>
            <person name="Koenig S."/>
            <person name="Heiden S.E."/>
            <person name="Thuermer A."/>
            <person name="Voget S."/>
            <person name="Daniel R."/>
            <person name="Markert S."/>
            <person name="Gros O."/>
            <person name="Schweder T."/>
        </authorList>
    </citation>
    <scope>NUCLEOTIDE SEQUENCE [LARGE SCALE GENOMIC DNA]</scope>
    <source>
        <strain evidence="6 7">COS</strain>
    </source>
</reference>
<dbReference type="Pfam" id="PF03618">
    <property type="entry name" value="Kinase-PPPase"/>
    <property type="match status" value="1"/>
</dbReference>
<dbReference type="GO" id="GO:0016776">
    <property type="term" value="F:phosphotransferase activity, phosphate group as acceptor"/>
    <property type="evidence" value="ECO:0007669"/>
    <property type="project" value="UniProtKB-UniRule"/>
</dbReference>
<comment type="function">
    <text evidence="5">Bifunctional serine/threonine kinase and phosphorylase involved in the regulation of the phosphoenolpyruvate synthase (PEPS) by catalyzing its phosphorylation/dephosphorylation.</text>
</comment>
<dbReference type="HAMAP" id="MF_01062">
    <property type="entry name" value="PSRP"/>
    <property type="match status" value="1"/>
</dbReference>
<dbReference type="PANTHER" id="PTHR31756:SF3">
    <property type="entry name" value="PYRUVATE, PHOSPHATE DIKINASE REGULATORY PROTEIN 1, CHLOROPLASTIC"/>
    <property type="match status" value="1"/>
</dbReference>
<dbReference type="EMBL" id="MARB01000009">
    <property type="protein sequence ID" value="ODJ87886.1"/>
    <property type="molecule type" value="Genomic_DNA"/>
</dbReference>
<dbReference type="GO" id="GO:0043531">
    <property type="term" value="F:ADP binding"/>
    <property type="evidence" value="ECO:0007669"/>
    <property type="project" value="UniProtKB-UniRule"/>
</dbReference>
<dbReference type="AlphaFoldDB" id="A0A7Z0VMD9"/>
<dbReference type="NCBIfam" id="NF003742">
    <property type="entry name" value="PRK05339.1"/>
    <property type="match status" value="1"/>
</dbReference>
<evidence type="ECO:0000313" key="6">
    <source>
        <dbReference type="EMBL" id="ODJ87886.1"/>
    </source>
</evidence>
<dbReference type="InterPro" id="IPR026530">
    <property type="entry name" value="PSRP"/>
</dbReference>
<evidence type="ECO:0000313" key="7">
    <source>
        <dbReference type="Proteomes" id="UP000094769"/>
    </source>
</evidence>
<dbReference type="Proteomes" id="UP000094769">
    <property type="component" value="Unassembled WGS sequence"/>
</dbReference>
<dbReference type="EC" id="2.7.11.33" evidence="5"/>
<accession>A0A7Z0VMD9</accession>
<evidence type="ECO:0000256" key="1">
    <source>
        <dbReference type="ARBA" id="ARBA00022527"/>
    </source>
</evidence>